<dbReference type="GO" id="GO:0016301">
    <property type="term" value="F:kinase activity"/>
    <property type="evidence" value="ECO:0007669"/>
    <property type="project" value="UniProtKB-KW"/>
</dbReference>
<comment type="function">
    <text evidence="10">Catalyzes the transfer of pyrophosphate from adenosine triphosphate (ATP) to 6-hydroxymethyl-7,8-dihydropterin, an enzymatic step in folate biosynthesis pathway.</text>
</comment>
<dbReference type="PANTHER" id="PTHR43071:SF1">
    <property type="entry name" value="2-AMINO-4-HYDROXY-6-HYDROXYMETHYLDIHYDROPTERIDINE PYROPHOSPHOKINASE"/>
    <property type="match status" value="1"/>
</dbReference>
<sequence length="191" mass="21348">MACFVGGPVSRYYYVSLGSNIEPEKHFADAFAQLSARFGTLLVMPVVKTAPCAIDTANDFLNTLVVFASTLSTHELKAWFNQLETQHGRDRNDPMRSAKDRTLDLDILASQEHLDFSTTATFEEPYTQACVDALIHPQATQEIVLQGQRLGHRASAIDTDHRSGHIFVIEDTLDRLLERLEPAFNREQGLA</sequence>
<evidence type="ECO:0000256" key="10">
    <source>
        <dbReference type="ARBA" id="ARBA00029409"/>
    </source>
</evidence>
<dbReference type="GO" id="GO:0005524">
    <property type="term" value="F:ATP binding"/>
    <property type="evidence" value="ECO:0007669"/>
    <property type="project" value="UniProtKB-KW"/>
</dbReference>
<keyword evidence="6" id="KW-0547">Nucleotide-binding</keyword>
<evidence type="ECO:0000256" key="1">
    <source>
        <dbReference type="ARBA" id="ARBA00005051"/>
    </source>
</evidence>
<organism evidence="14 15">
    <name type="scientific">Aliidiomarina sanyensis</name>
    <dbReference type="NCBI Taxonomy" id="1249555"/>
    <lineage>
        <taxon>Bacteria</taxon>
        <taxon>Pseudomonadati</taxon>
        <taxon>Pseudomonadota</taxon>
        <taxon>Gammaproteobacteria</taxon>
        <taxon>Alteromonadales</taxon>
        <taxon>Idiomarinaceae</taxon>
        <taxon>Aliidiomarina</taxon>
    </lineage>
</organism>
<dbReference type="UniPathway" id="UPA00077">
    <property type="reaction ID" value="UER00155"/>
</dbReference>
<keyword evidence="7 14" id="KW-0418">Kinase</keyword>
<reference evidence="14 15" key="1">
    <citation type="journal article" date="2011" name="Front. Microbiol.">
        <title>Genomic signatures of strain selection and enhancement in Bacillus atrophaeus var. globigii, a historical biowarfare simulant.</title>
        <authorList>
            <person name="Gibbons H.S."/>
            <person name="Broomall S.M."/>
            <person name="McNew L.A."/>
            <person name="Daligault H."/>
            <person name="Chapman C."/>
            <person name="Bruce D."/>
            <person name="Karavis M."/>
            <person name="Krepps M."/>
            <person name="McGregor P.A."/>
            <person name="Hong C."/>
            <person name="Park K.H."/>
            <person name="Akmal A."/>
            <person name="Feldman A."/>
            <person name="Lin J.S."/>
            <person name="Chang W.E."/>
            <person name="Higgs B.W."/>
            <person name="Demirev P."/>
            <person name="Lindquist J."/>
            <person name="Liem A."/>
            <person name="Fochler E."/>
            <person name="Read T.D."/>
            <person name="Tapia R."/>
            <person name="Johnson S."/>
            <person name="Bishop-Lilly K.A."/>
            <person name="Detter C."/>
            <person name="Han C."/>
            <person name="Sozhamannan S."/>
            <person name="Rosenzweig C.N."/>
            <person name="Skowronski E.W."/>
        </authorList>
    </citation>
    <scope>NUCLEOTIDE SEQUENCE [LARGE SCALE GENOMIC DNA]</scope>
    <source>
        <strain evidence="14 15">GYP-17</strain>
    </source>
</reference>
<dbReference type="GO" id="GO:0046654">
    <property type="term" value="P:tetrahydrofolate biosynthetic process"/>
    <property type="evidence" value="ECO:0007669"/>
    <property type="project" value="UniProtKB-UniPathway"/>
</dbReference>
<dbReference type="Gene3D" id="3.30.70.560">
    <property type="entry name" value="7,8-Dihydro-6-hydroxymethylpterin-pyrophosphokinase HPPK"/>
    <property type="match status" value="1"/>
</dbReference>
<feature type="domain" description="7,8-dihydro-6-hydroxymethylpterin-pyrophosphokinase" evidence="13">
    <location>
        <begin position="14"/>
        <end position="111"/>
    </location>
</feature>
<dbReference type="Pfam" id="PF01288">
    <property type="entry name" value="HPPK"/>
    <property type="match status" value="1"/>
</dbReference>
<dbReference type="InterPro" id="IPR000550">
    <property type="entry name" value="Hppk"/>
</dbReference>
<comment type="similarity">
    <text evidence="2">Belongs to the HPPK family.</text>
</comment>
<comment type="caution">
    <text evidence="14">The sequence shown here is derived from an EMBL/GenBank/DDBJ whole genome shotgun (WGS) entry which is preliminary data.</text>
</comment>
<keyword evidence="5" id="KW-0808">Transferase</keyword>
<dbReference type="PANTHER" id="PTHR43071">
    <property type="entry name" value="2-AMINO-4-HYDROXY-6-HYDROXYMETHYLDIHYDROPTERIDINE PYROPHOSPHOKINASE"/>
    <property type="match status" value="1"/>
</dbReference>
<dbReference type="NCBIfam" id="TIGR01498">
    <property type="entry name" value="folK"/>
    <property type="match status" value="1"/>
</dbReference>
<evidence type="ECO:0000313" key="14">
    <source>
        <dbReference type="EMBL" id="RUO35309.1"/>
    </source>
</evidence>
<evidence type="ECO:0000313" key="15">
    <source>
        <dbReference type="Proteomes" id="UP000288405"/>
    </source>
</evidence>
<gene>
    <name evidence="14" type="primary">folK</name>
    <name evidence="14" type="ORF">CWE11_04615</name>
</gene>
<proteinExistence type="inferred from homology"/>
<evidence type="ECO:0000259" key="13">
    <source>
        <dbReference type="Pfam" id="PF01288"/>
    </source>
</evidence>
<evidence type="ECO:0000256" key="3">
    <source>
        <dbReference type="ARBA" id="ARBA00013253"/>
    </source>
</evidence>
<dbReference type="EMBL" id="PIPM01000003">
    <property type="protein sequence ID" value="RUO35309.1"/>
    <property type="molecule type" value="Genomic_DNA"/>
</dbReference>
<evidence type="ECO:0000256" key="11">
    <source>
        <dbReference type="ARBA" id="ARBA00029766"/>
    </source>
</evidence>
<evidence type="ECO:0000256" key="5">
    <source>
        <dbReference type="ARBA" id="ARBA00022679"/>
    </source>
</evidence>
<evidence type="ECO:0000256" key="8">
    <source>
        <dbReference type="ARBA" id="ARBA00022840"/>
    </source>
</evidence>
<dbReference type="EC" id="2.7.6.3" evidence="3"/>
<protein>
    <recommendedName>
        <fullName evidence="4">2-amino-4-hydroxy-6-hydroxymethyldihydropteridine pyrophosphokinase</fullName>
        <ecNumber evidence="3">2.7.6.3</ecNumber>
    </recommendedName>
    <alternativeName>
        <fullName evidence="11">6-hydroxymethyl-7,8-dihydropterin pyrophosphokinase</fullName>
    </alternativeName>
    <alternativeName>
        <fullName evidence="12">7,8-dihydro-6-hydroxymethylpterin-pyrophosphokinase</fullName>
    </alternativeName>
</protein>
<evidence type="ECO:0000256" key="6">
    <source>
        <dbReference type="ARBA" id="ARBA00022741"/>
    </source>
</evidence>
<evidence type="ECO:0000256" key="2">
    <source>
        <dbReference type="ARBA" id="ARBA00005810"/>
    </source>
</evidence>
<evidence type="ECO:0000256" key="9">
    <source>
        <dbReference type="ARBA" id="ARBA00022909"/>
    </source>
</evidence>
<dbReference type="GO" id="GO:0046656">
    <property type="term" value="P:folic acid biosynthetic process"/>
    <property type="evidence" value="ECO:0007669"/>
    <property type="project" value="UniProtKB-KW"/>
</dbReference>
<comment type="pathway">
    <text evidence="1">Cofactor biosynthesis; tetrahydrofolate biosynthesis; 2-amino-4-hydroxy-6-hydroxymethyl-7,8-dihydropteridine diphosphate from 7,8-dihydroneopterin triphosphate: step 4/4.</text>
</comment>
<dbReference type="SUPFAM" id="SSF55083">
    <property type="entry name" value="6-hydroxymethyl-7,8-dihydropterin pyrophosphokinase, HPPK"/>
    <property type="match status" value="1"/>
</dbReference>
<accession>A0A432WNL9</accession>
<keyword evidence="8" id="KW-0067">ATP-binding</keyword>
<evidence type="ECO:0000256" key="12">
    <source>
        <dbReference type="ARBA" id="ARBA00033413"/>
    </source>
</evidence>
<keyword evidence="15" id="KW-1185">Reference proteome</keyword>
<keyword evidence="9" id="KW-0289">Folate biosynthesis</keyword>
<dbReference type="AlphaFoldDB" id="A0A432WNL9"/>
<evidence type="ECO:0000256" key="7">
    <source>
        <dbReference type="ARBA" id="ARBA00022777"/>
    </source>
</evidence>
<evidence type="ECO:0000256" key="4">
    <source>
        <dbReference type="ARBA" id="ARBA00016218"/>
    </source>
</evidence>
<dbReference type="InterPro" id="IPR035907">
    <property type="entry name" value="Hppk_sf"/>
</dbReference>
<dbReference type="Proteomes" id="UP000288405">
    <property type="component" value="Unassembled WGS sequence"/>
</dbReference>
<dbReference type="GO" id="GO:0003848">
    <property type="term" value="F:2-amino-4-hydroxy-6-hydroxymethyldihydropteridine diphosphokinase activity"/>
    <property type="evidence" value="ECO:0007669"/>
    <property type="project" value="UniProtKB-EC"/>
</dbReference>
<name>A0A432WNL9_9GAMM</name>